<feature type="domain" description="4Fe-4S ferredoxin-type" evidence="4">
    <location>
        <begin position="255"/>
        <end position="284"/>
    </location>
</feature>
<dbReference type="Gene3D" id="3.30.70.20">
    <property type="match status" value="1"/>
</dbReference>
<feature type="domain" description="4Fe-4S ferredoxin-type" evidence="4">
    <location>
        <begin position="220"/>
        <end position="249"/>
    </location>
</feature>
<evidence type="ECO:0000256" key="3">
    <source>
        <dbReference type="ARBA" id="ARBA00023014"/>
    </source>
</evidence>
<dbReference type="GO" id="GO:0051536">
    <property type="term" value="F:iron-sulfur cluster binding"/>
    <property type="evidence" value="ECO:0007669"/>
    <property type="project" value="UniProtKB-KW"/>
</dbReference>
<proteinExistence type="predicted"/>
<dbReference type="RefSeq" id="WP_168630163.1">
    <property type="nucleotide sequence ID" value="NZ_BONL01000001.1"/>
</dbReference>
<evidence type="ECO:0000256" key="2">
    <source>
        <dbReference type="ARBA" id="ARBA00023004"/>
    </source>
</evidence>
<keyword evidence="3" id="KW-0411">Iron-sulfur</keyword>
<dbReference type="PROSITE" id="PS00198">
    <property type="entry name" value="4FE4S_FER_1"/>
    <property type="match status" value="2"/>
</dbReference>
<evidence type="ECO:0000256" key="1">
    <source>
        <dbReference type="ARBA" id="ARBA00022723"/>
    </source>
</evidence>
<name>A0A7X6KVF9_9CELL</name>
<evidence type="ECO:0000313" key="6">
    <source>
        <dbReference type="Proteomes" id="UP000581206"/>
    </source>
</evidence>
<organism evidence="5 6">
    <name type="scientific">Cellulomonas denverensis</name>
    <dbReference type="NCBI Taxonomy" id="264297"/>
    <lineage>
        <taxon>Bacteria</taxon>
        <taxon>Bacillati</taxon>
        <taxon>Actinomycetota</taxon>
        <taxon>Actinomycetes</taxon>
        <taxon>Micrococcales</taxon>
        <taxon>Cellulomonadaceae</taxon>
        <taxon>Cellulomonas</taxon>
    </lineage>
</organism>
<dbReference type="Pfam" id="PF12838">
    <property type="entry name" value="Fer4_7"/>
    <property type="match status" value="1"/>
</dbReference>
<dbReference type="Proteomes" id="UP000581206">
    <property type="component" value="Unassembled WGS sequence"/>
</dbReference>
<gene>
    <name evidence="5" type="ORF">HGA03_10245</name>
</gene>
<dbReference type="SUPFAM" id="SSF54862">
    <property type="entry name" value="4Fe-4S ferredoxins"/>
    <property type="match status" value="1"/>
</dbReference>
<accession>A0A7X6KVF9</accession>
<dbReference type="PROSITE" id="PS51379">
    <property type="entry name" value="4FE4S_FER_2"/>
    <property type="match status" value="2"/>
</dbReference>
<evidence type="ECO:0000313" key="5">
    <source>
        <dbReference type="EMBL" id="NKY23041.1"/>
    </source>
</evidence>
<reference evidence="5 6" key="1">
    <citation type="submission" date="2020-04" db="EMBL/GenBank/DDBJ databases">
        <title>MicrobeNet Type strains.</title>
        <authorList>
            <person name="Nicholson A.C."/>
        </authorList>
    </citation>
    <scope>NUCLEOTIDE SEQUENCE [LARGE SCALE GENOMIC DNA]</scope>
    <source>
        <strain evidence="5 6">ATCC BAA-788</strain>
    </source>
</reference>
<keyword evidence="2" id="KW-0408">Iron</keyword>
<evidence type="ECO:0000259" key="4">
    <source>
        <dbReference type="PROSITE" id="PS51379"/>
    </source>
</evidence>
<dbReference type="AlphaFoldDB" id="A0A7X6KVF9"/>
<comment type="caution">
    <text evidence="5">The sequence shown here is derived from an EMBL/GenBank/DDBJ whole genome shotgun (WGS) entry which is preliminary data.</text>
</comment>
<dbReference type="InterPro" id="IPR017896">
    <property type="entry name" value="4Fe4S_Fe-S-bd"/>
</dbReference>
<dbReference type="EMBL" id="JAAXOX010000004">
    <property type="protein sequence ID" value="NKY23041.1"/>
    <property type="molecule type" value="Genomic_DNA"/>
</dbReference>
<keyword evidence="1" id="KW-0479">Metal-binding</keyword>
<sequence>MTDGPSPRAAEALRAATGAPTGAEVASDRLAPLLRWLALRPEPADLVLACCAATGAEPVTVPHPGVVVIALPVCAATLPVSGWLELALAGARAVSVPAHPGLPALDRARALLSGAPRPPGVDALAPRAMVRRRRWGRVWRAPVLGVERLDLPRRGVIAPLSRTRRPGAYGRPVTERGRLLATLAALGLDPGRVAGPRSAPPPATPSEPIGTASPALDVLPAAELVADDCTACGVCARSCPEHALALVVDPDGGPARLHQAPLSCTDCGICVAICPAGALHRAGVLAPGDRTGTRELAVLPVTTCRRCRAAVAVSVVSGDGLCPVCAERRRNPFGSTLHNLGPAGAVRGTR</sequence>
<keyword evidence="6" id="KW-1185">Reference proteome</keyword>
<protein>
    <submittedName>
        <fullName evidence="5">4Fe-4S dicluster domain-containing protein</fullName>
    </submittedName>
</protein>
<dbReference type="InterPro" id="IPR017900">
    <property type="entry name" value="4Fe4S_Fe_S_CS"/>
</dbReference>
<dbReference type="GO" id="GO:0046872">
    <property type="term" value="F:metal ion binding"/>
    <property type="evidence" value="ECO:0007669"/>
    <property type="project" value="UniProtKB-KW"/>
</dbReference>